<evidence type="ECO:0000313" key="4">
    <source>
        <dbReference type="EMBL" id="CAD9579238.1"/>
    </source>
</evidence>
<dbReference type="AlphaFoldDB" id="A0A6U3TBW1"/>
<proteinExistence type="predicted"/>
<dbReference type="SUPFAM" id="SSF52833">
    <property type="entry name" value="Thioredoxin-like"/>
    <property type="match status" value="1"/>
</dbReference>
<evidence type="ECO:0000313" key="3">
    <source>
        <dbReference type="EMBL" id="CAD9579236.1"/>
    </source>
</evidence>
<dbReference type="EMBL" id="HBGZ01004466">
    <property type="protein sequence ID" value="CAD9579238.1"/>
    <property type="molecule type" value="Transcribed_RNA"/>
</dbReference>
<evidence type="ECO:0000256" key="1">
    <source>
        <dbReference type="SAM" id="MobiDB-lite"/>
    </source>
</evidence>
<name>A0A6U3TBW1_9STRA</name>
<protein>
    <recommendedName>
        <fullName evidence="5">Thioredoxin domain-containing protein</fullName>
    </recommendedName>
</protein>
<feature type="region of interest" description="Disordered" evidence="1">
    <location>
        <begin position="191"/>
        <end position="214"/>
    </location>
</feature>
<dbReference type="Gene3D" id="3.40.30.10">
    <property type="entry name" value="Glutaredoxin"/>
    <property type="match status" value="1"/>
</dbReference>
<evidence type="ECO:0000256" key="2">
    <source>
        <dbReference type="SAM" id="SignalP"/>
    </source>
</evidence>
<sequence length="265" mass="29866">MNNVILSLFPLILAAAQLLNVEAFAYCSHFQTSAQTKKSSRHCLHQQSQSDDYYGSVDSAFIIREFSIYDQLEDIVNLASKPLPDRPEGIVVIAKFTSSSNPECRATEASYERLARDNPATLFLRCFQEAENAQSLFNRAAIEVVPTYDVFYQGNRVARVDGQRLSDLENVINQYQFLNSELDLFSEESTVRSPMGTVQPSPWGNGSGSDSADYTKTPRTTASFIPGYDWNKKGGFFDELATDMQKKSGFDFEDSYENDWMPKID</sequence>
<feature type="signal peptide" evidence="2">
    <location>
        <begin position="1"/>
        <end position="23"/>
    </location>
</feature>
<dbReference type="EMBL" id="HBGZ01004465">
    <property type="protein sequence ID" value="CAD9579236.1"/>
    <property type="molecule type" value="Transcribed_RNA"/>
</dbReference>
<keyword evidence="2" id="KW-0732">Signal</keyword>
<gene>
    <name evidence="3" type="ORF">SMAR0320_LOCUS3024</name>
    <name evidence="4" type="ORF">SMAR0320_LOCUS3025</name>
</gene>
<feature type="chain" id="PRO_5036393856" description="Thioredoxin domain-containing protein" evidence="2">
    <location>
        <begin position="24"/>
        <end position="265"/>
    </location>
</feature>
<evidence type="ECO:0008006" key="5">
    <source>
        <dbReference type="Google" id="ProtNLM"/>
    </source>
</evidence>
<accession>A0A6U3TBW1</accession>
<organism evidence="3">
    <name type="scientific">Skeletonema marinoi</name>
    <dbReference type="NCBI Taxonomy" id="267567"/>
    <lineage>
        <taxon>Eukaryota</taxon>
        <taxon>Sar</taxon>
        <taxon>Stramenopiles</taxon>
        <taxon>Ochrophyta</taxon>
        <taxon>Bacillariophyta</taxon>
        <taxon>Coscinodiscophyceae</taxon>
        <taxon>Thalassiosirophycidae</taxon>
        <taxon>Thalassiosirales</taxon>
        <taxon>Skeletonemataceae</taxon>
        <taxon>Skeletonema</taxon>
        <taxon>Skeletonema marinoi-dohrnii complex</taxon>
    </lineage>
</organism>
<dbReference type="InterPro" id="IPR036249">
    <property type="entry name" value="Thioredoxin-like_sf"/>
</dbReference>
<dbReference type="CDD" id="cd02947">
    <property type="entry name" value="TRX_family"/>
    <property type="match status" value="1"/>
</dbReference>
<reference evidence="3" key="1">
    <citation type="submission" date="2021-01" db="EMBL/GenBank/DDBJ databases">
        <authorList>
            <person name="Corre E."/>
            <person name="Pelletier E."/>
            <person name="Niang G."/>
            <person name="Scheremetjew M."/>
            <person name="Finn R."/>
            <person name="Kale V."/>
            <person name="Holt S."/>
            <person name="Cochrane G."/>
            <person name="Meng A."/>
            <person name="Brown T."/>
            <person name="Cohen L."/>
        </authorList>
    </citation>
    <scope>NUCLEOTIDE SEQUENCE</scope>
    <source>
        <strain evidence="3">SM1012Den-03</strain>
    </source>
</reference>